<evidence type="ECO:0000256" key="1">
    <source>
        <dbReference type="SAM" id="Phobius"/>
    </source>
</evidence>
<name>A0A146JVZ3_9EUKA</name>
<keyword evidence="1" id="KW-0812">Transmembrane</keyword>
<proteinExistence type="predicted"/>
<feature type="non-terminal residue" evidence="2">
    <location>
        <position position="1"/>
    </location>
</feature>
<accession>A0A146JVZ3</accession>
<evidence type="ECO:0000313" key="2">
    <source>
        <dbReference type="EMBL" id="JAP88720.1"/>
    </source>
</evidence>
<reference evidence="2" key="1">
    <citation type="submission" date="2015-07" db="EMBL/GenBank/DDBJ databases">
        <title>Adaptation to a free-living lifestyle via gene acquisitions in the diplomonad Trepomonas sp. PC1.</title>
        <authorList>
            <person name="Xu F."/>
            <person name="Jerlstrom-Hultqvist J."/>
            <person name="Kolisko M."/>
            <person name="Simpson A.G.B."/>
            <person name="Roger A.J."/>
            <person name="Svard S.G."/>
            <person name="Andersson J.O."/>
        </authorList>
    </citation>
    <scope>NUCLEOTIDE SEQUENCE</scope>
    <source>
        <strain evidence="2">PC1</strain>
    </source>
</reference>
<gene>
    <name evidence="2" type="ORF">TPC1_31785</name>
</gene>
<dbReference type="SUPFAM" id="SSF117281">
    <property type="entry name" value="Kelch motif"/>
    <property type="match status" value="1"/>
</dbReference>
<dbReference type="EMBL" id="GDID01007886">
    <property type="protein sequence ID" value="JAP88720.1"/>
    <property type="molecule type" value="Transcribed_RNA"/>
</dbReference>
<keyword evidence="1" id="KW-0472">Membrane</keyword>
<feature type="non-terminal residue" evidence="2">
    <location>
        <position position="314"/>
    </location>
</feature>
<dbReference type="AlphaFoldDB" id="A0A146JVZ3"/>
<keyword evidence="1" id="KW-1133">Transmembrane helix</keyword>
<protein>
    <submittedName>
        <fullName evidence="2">Uncharacterized protein</fullName>
    </submittedName>
</protein>
<sequence length="314" mass="37246">IFLLNFKSYYQAFLRPILNIYFIYILVFDFNFIPMNFCYLQRLPFQIKTNFDMIQTLSALYIFSGDYVTEDLFRVDFQKLQLEKVGNYSGKFKSFKASSNYIISFEPNVQIYQLFEDKIIHIDQNLQDELSFLNKPPSTRKNYSVSSSDDLIILFGGESCNCDFNLYFFHLKRRIWFCQPQQEIPWLFNSIIGFEAEQMQFILANGENYDTQNQTIYKLQVNSNLEVVLSKLANVISFIQLQVCEPRQFKMMRIRSNIIGRSGRFLFIKGNQLIEINQKVQTVINENMNGDFIVQTPRGIWIMLDKNVEIYFDK</sequence>
<organism evidence="2">
    <name type="scientific">Trepomonas sp. PC1</name>
    <dbReference type="NCBI Taxonomy" id="1076344"/>
    <lineage>
        <taxon>Eukaryota</taxon>
        <taxon>Metamonada</taxon>
        <taxon>Diplomonadida</taxon>
        <taxon>Hexamitidae</taxon>
        <taxon>Hexamitinae</taxon>
        <taxon>Trepomonas</taxon>
    </lineage>
</organism>
<feature type="transmembrane region" description="Helical" evidence="1">
    <location>
        <begin position="20"/>
        <end position="40"/>
    </location>
</feature>
<dbReference type="InterPro" id="IPR015915">
    <property type="entry name" value="Kelch-typ_b-propeller"/>
</dbReference>